<sequence>MSSFQSLTTFTSITTRTLPNSPSNRRSNSYPKQYHRLKVSCNVAPEDNEKLLVVPETQKLILPKTSLDLDTLNVDRRNLLLGLGSLYSTVNFTSIPAAFAKPITAPDISSCRASTDGFDLKSAIRTNACCPPNLSKKVKNFVFPNDNSLRIRRAAHKAPEDYIAKYKAALKAMRALPDDHPHSFVSQAKIHCAYCNGGYTQIATGNPDKILQVHNSWLFFPFHRWYMYFYERILGKLINDPTFAIPYWNWDNPAGMTLPAFFEDGNNRKEKLENPAFDAFRNTNHLAPAIVDLNYNGDDSGDPCAKQISINLTQMNNQMTRNARDTLSFFGGVYVAGSDPILNGDPSIGSIEAGCHNAIHRWVGDSRTINNEDMGNFYSTGYDPLFYAHHANIDRMWVEWKGLDKRNKEPKDEDWLNASYVFYDENEELVRVYNKDCVRYDKLRYAYEFSPLTWLKNRPTPRTLKSKIALKSVGTVKQVEDTKFPLKLDKITKVLVKRPATNRSQEDKEKAVELLLIKGVKYNGGKFVKFDVFVNDQDDVRASSAEESEFAGSFAQLPHSPGDDMLMTSGARFGLTELLEDIQAEGDEFILVTLVPKAGCEEVTVGDIKVELVPLDD</sequence>
<dbReference type="InterPro" id="IPR022739">
    <property type="entry name" value="Polyphenol_oxidase_cen"/>
</dbReference>
<feature type="binding site" evidence="7">
    <location>
        <position position="214"/>
    </location>
    <ligand>
        <name>Cu cation</name>
        <dbReference type="ChEBI" id="CHEBI:23378"/>
        <label>A</label>
    </ligand>
</feature>
<dbReference type="Pfam" id="PF00264">
    <property type="entry name" value="Tyrosinase"/>
    <property type="match status" value="1"/>
</dbReference>
<accession>A0AAU9PIY2</accession>
<dbReference type="GO" id="GO:0004097">
    <property type="term" value="F:catechol oxidase activity"/>
    <property type="evidence" value="ECO:0007669"/>
    <property type="project" value="InterPro"/>
</dbReference>
<reference evidence="12 13" key="1">
    <citation type="submission" date="2022-01" db="EMBL/GenBank/DDBJ databases">
        <authorList>
            <person name="Xiong W."/>
            <person name="Schranz E."/>
        </authorList>
    </citation>
    <scope>NUCLEOTIDE SEQUENCE [LARGE SCALE GENOMIC DNA]</scope>
</reference>
<dbReference type="PIRSF" id="PIRSF000290">
    <property type="entry name" value="PPO_plant"/>
    <property type="match status" value="1"/>
</dbReference>
<evidence type="ECO:0000256" key="6">
    <source>
        <dbReference type="ARBA" id="ARBA00023157"/>
    </source>
</evidence>
<dbReference type="InterPro" id="IPR002227">
    <property type="entry name" value="Tyrosinase_Cu-bd"/>
</dbReference>
<keyword evidence="3" id="KW-0883">Thioether bond</keyword>
<feature type="domain" description="Tyrosinase copper-binding" evidence="10">
    <location>
        <begin position="214"/>
        <end position="231"/>
    </location>
</feature>
<keyword evidence="6 8" id="KW-1015">Disulfide bond</keyword>
<keyword evidence="13" id="KW-1185">Reference proteome</keyword>
<dbReference type="EMBL" id="CAKMRJ010005634">
    <property type="protein sequence ID" value="CAH1450039.1"/>
    <property type="molecule type" value="Genomic_DNA"/>
</dbReference>
<evidence type="ECO:0000313" key="12">
    <source>
        <dbReference type="EMBL" id="CAH1450039.1"/>
    </source>
</evidence>
<dbReference type="Gene3D" id="1.10.1280.10">
    <property type="entry name" value="Di-copper center containing domain from catechol oxidase"/>
    <property type="match status" value="1"/>
</dbReference>
<evidence type="ECO:0000259" key="10">
    <source>
        <dbReference type="PROSITE" id="PS00497"/>
    </source>
</evidence>
<evidence type="ECO:0000256" key="8">
    <source>
        <dbReference type="PIRSR" id="PIRSR000290-2"/>
    </source>
</evidence>
<feature type="binding site" evidence="7">
    <location>
        <position position="223"/>
    </location>
    <ligand>
        <name>Cu cation</name>
        <dbReference type="ChEBI" id="CHEBI:23378"/>
        <label>A</label>
    </ligand>
</feature>
<evidence type="ECO:0000256" key="4">
    <source>
        <dbReference type="ARBA" id="ARBA00023002"/>
    </source>
</evidence>
<evidence type="ECO:0000256" key="7">
    <source>
        <dbReference type="PIRSR" id="PIRSR000290-1"/>
    </source>
</evidence>
<feature type="binding site" evidence="7">
    <location>
        <position position="356"/>
    </location>
    <ligand>
        <name>Cu cation</name>
        <dbReference type="ChEBI" id="CHEBI:23378"/>
        <label>B</label>
    </ligand>
</feature>
<dbReference type="PROSITE" id="PS00498">
    <property type="entry name" value="TYROSINASE_2"/>
    <property type="match status" value="1"/>
</dbReference>
<dbReference type="Pfam" id="PF12142">
    <property type="entry name" value="PPO1_DWL"/>
    <property type="match status" value="1"/>
</dbReference>
<comment type="similarity">
    <text evidence="1">Belongs to the tyrosinase family.</text>
</comment>
<comment type="caution">
    <text evidence="12">The sequence shown here is derived from an EMBL/GenBank/DDBJ whole genome shotgun (WGS) entry which is preliminary data.</text>
</comment>
<feature type="binding site" evidence="7">
    <location>
        <position position="390"/>
    </location>
    <ligand>
        <name>Cu cation</name>
        <dbReference type="ChEBI" id="CHEBI:23378"/>
        <label>B</label>
    </ligand>
</feature>
<evidence type="ECO:0000256" key="1">
    <source>
        <dbReference type="ARBA" id="ARBA00009928"/>
    </source>
</evidence>
<feature type="disulfide bond" evidence="8">
    <location>
        <begin position="129"/>
        <end position="192"/>
    </location>
</feature>
<dbReference type="PANTHER" id="PTHR11474">
    <property type="entry name" value="TYROSINASE FAMILY MEMBER"/>
    <property type="match status" value="1"/>
</dbReference>
<dbReference type="GO" id="GO:0046148">
    <property type="term" value="P:pigment biosynthetic process"/>
    <property type="evidence" value="ECO:0007669"/>
    <property type="project" value="InterPro"/>
</dbReference>
<proteinExistence type="inferred from homology"/>
<feature type="cross-link" description="2'-(S-cysteinyl)-histidine (Cys-His)" evidence="9">
    <location>
        <begin position="195"/>
        <end position="214"/>
    </location>
</feature>
<evidence type="ECO:0000256" key="9">
    <source>
        <dbReference type="PIRSR" id="PIRSR000290-3"/>
    </source>
</evidence>
<dbReference type="InterPro" id="IPR008922">
    <property type="entry name" value="Di-copper_centre_dom_sf"/>
</dbReference>
<keyword evidence="2 7" id="KW-0479">Metal-binding</keyword>
<dbReference type="InterPro" id="IPR022740">
    <property type="entry name" value="Polyphenol_oxidase_C"/>
</dbReference>
<feature type="disulfide bond" evidence="8">
    <location>
        <begin position="111"/>
        <end position="130"/>
    </location>
</feature>
<evidence type="ECO:0000256" key="3">
    <source>
        <dbReference type="ARBA" id="ARBA00022784"/>
    </source>
</evidence>
<dbReference type="InterPro" id="IPR016213">
    <property type="entry name" value="Polyphenol_oxidase"/>
</dbReference>
<gene>
    <name evidence="12" type="ORF">LVIROSA_LOCUS35484</name>
</gene>
<evidence type="ECO:0000256" key="2">
    <source>
        <dbReference type="ARBA" id="ARBA00022723"/>
    </source>
</evidence>
<evidence type="ECO:0000256" key="5">
    <source>
        <dbReference type="ARBA" id="ARBA00023008"/>
    </source>
</evidence>
<dbReference type="AlphaFoldDB" id="A0AAU9PIY2"/>
<feature type="binding site" evidence="7">
    <location>
        <position position="191"/>
    </location>
    <ligand>
        <name>Cu cation</name>
        <dbReference type="ChEBI" id="CHEBI:23378"/>
        <label>A</label>
    </ligand>
</feature>
<dbReference type="PROSITE" id="PS00497">
    <property type="entry name" value="TYROSINASE_1"/>
    <property type="match status" value="1"/>
</dbReference>
<dbReference type="PANTHER" id="PTHR11474:SF97">
    <property type="entry name" value="CATECHOL OXIDASE"/>
    <property type="match status" value="1"/>
</dbReference>
<evidence type="ECO:0000259" key="11">
    <source>
        <dbReference type="PROSITE" id="PS00498"/>
    </source>
</evidence>
<dbReference type="GO" id="GO:0046872">
    <property type="term" value="F:metal ion binding"/>
    <property type="evidence" value="ECO:0007669"/>
    <property type="project" value="UniProtKB-KW"/>
</dbReference>
<protein>
    <recommendedName>
        <fullName evidence="10 11">Tyrosinase copper-binding domain-containing protein</fullName>
    </recommendedName>
</protein>
<feature type="domain" description="Tyrosinase copper-binding" evidence="11">
    <location>
        <begin position="383"/>
        <end position="394"/>
    </location>
</feature>
<evidence type="ECO:0000313" key="13">
    <source>
        <dbReference type="Proteomes" id="UP001157418"/>
    </source>
</evidence>
<dbReference type="SUPFAM" id="SSF48056">
    <property type="entry name" value="Di-copper centre-containing domain"/>
    <property type="match status" value="1"/>
</dbReference>
<keyword evidence="4" id="KW-0560">Oxidoreductase</keyword>
<dbReference type="InterPro" id="IPR050316">
    <property type="entry name" value="Tyrosinase/Hemocyanin"/>
</dbReference>
<name>A0AAU9PIY2_9ASTR</name>
<dbReference type="Pfam" id="PF12143">
    <property type="entry name" value="PPO1_KFDV"/>
    <property type="match status" value="1"/>
</dbReference>
<dbReference type="Proteomes" id="UP001157418">
    <property type="component" value="Unassembled WGS sequence"/>
</dbReference>
<keyword evidence="5 7" id="KW-0186">Copper</keyword>
<comment type="cofactor">
    <cofactor evidence="7">
        <name>Cu(2+)</name>
        <dbReference type="ChEBI" id="CHEBI:29036"/>
    </cofactor>
    <text evidence="7">Binds 2 copper ions per subunit.</text>
</comment>
<organism evidence="12 13">
    <name type="scientific">Lactuca virosa</name>
    <dbReference type="NCBI Taxonomy" id="75947"/>
    <lineage>
        <taxon>Eukaryota</taxon>
        <taxon>Viridiplantae</taxon>
        <taxon>Streptophyta</taxon>
        <taxon>Embryophyta</taxon>
        <taxon>Tracheophyta</taxon>
        <taxon>Spermatophyta</taxon>
        <taxon>Magnoliopsida</taxon>
        <taxon>eudicotyledons</taxon>
        <taxon>Gunneridae</taxon>
        <taxon>Pentapetalae</taxon>
        <taxon>asterids</taxon>
        <taxon>campanulids</taxon>
        <taxon>Asterales</taxon>
        <taxon>Asteraceae</taxon>
        <taxon>Cichorioideae</taxon>
        <taxon>Cichorieae</taxon>
        <taxon>Lactucinae</taxon>
        <taxon>Lactuca</taxon>
    </lineage>
</organism>
<feature type="binding site" evidence="7">
    <location>
        <position position="360"/>
    </location>
    <ligand>
        <name>Cu cation</name>
        <dbReference type="ChEBI" id="CHEBI:23378"/>
        <label>B</label>
    </ligand>
</feature>
<dbReference type="PRINTS" id="PR00092">
    <property type="entry name" value="TYROSINASE"/>
</dbReference>